<dbReference type="SUPFAM" id="SSF56349">
    <property type="entry name" value="DNA breaking-rejoining enzymes"/>
    <property type="match status" value="1"/>
</dbReference>
<evidence type="ECO:0000313" key="2">
    <source>
        <dbReference type="EMBL" id="SMX34638.1"/>
    </source>
</evidence>
<accession>A0A238JVD4</accession>
<proteinExistence type="predicted"/>
<dbReference type="Proteomes" id="UP000202922">
    <property type="component" value="Unassembled WGS sequence"/>
</dbReference>
<gene>
    <name evidence="2" type="ORF">COL8621_01410</name>
</gene>
<evidence type="ECO:0000313" key="3">
    <source>
        <dbReference type="Proteomes" id="UP000202922"/>
    </source>
</evidence>
<dbReference type="RefSeq" id="WP_141137852.1">
    <property type="nucleotide sequence ID" value="NZ_FXYE01000001.1"/>
</dbReference>
<dbReference type="AlphaFoldDB" id="A0A238JVD4"/>
<evidence type="ECO:0000256" key="1">
    <source>
        <dbReference type="ARBA" id="ARBA00023172"/>
    </source>
</evidence>
<evidence type="ECO:0008006" key="4">
    <source>
        <dbReference type="Google" id="ProtNLM"/>
    </source>
</evidence>
<reference evidence="3" key="1">
    <citation type="submission" date="2017-05" db="EMBL/GenBank/DDBJ databases">
        <authorList>
            <person name="Rodrigo-Torres L."/>
            <person name="Arahal R. D."/>
            <person name="Lucena T."/>
        </authorList>
    </citation>
    <scope>NUCLEOTIDE SEQUENCE [LARGE SCALE GENOMIC DNA]</scope>
    <source>
        <strain evidence="3">CECT 8621</strain>
    </source>
</reference>
<keyword evidence="3" id="KW-1185">Reference proteome</keyword>
<name>A0A238JVD4_9RHOB</name>
<dbReference type="Gene3D" id="1.10.443.10">
    <property type="entry name" value="Intergrase catalytic core"/>
    <property type="match status" value="1"/>
</dbReference>
<keyword evidence="1" id="KW-0233">DNA recombination</keyword>
<dbReference type="InterPro" id="IPR013762">
    <property type="entry name" value="Integrase-like_cat_sf"/>
</dbReference>
<dbReference type="GO" id="GO:0006310">
    <property type="term" value="P:DNA recombination"/>
    <property type="evidence" value="ECO:0007669"/>
    <property type="project" value="UniProtKB-KW"/>
</dbReference>
<dbReference type="GO" id="GO:0015074">
    <property type="term" value="P:DNA integration"/>
    <property type="evidence" value="ECO:0007669"/>
    <property type="project" value="InterPro"/>
</dbReference>
<dbReference type="OrthoDB" id="7222937at2"/>
<organism evidence="2 3">
    <name type="scientific">Actibacterium lipolyticum</name>
    <dbReference type="NCBI Taxonomy" id="1524263"/>
    <lineage>
        <taxon>Bacteria</taxon>
        <taxon>Pseudomonadati</taxon>
        <taxon>Pseudomonadota</taxon>
        <taxon>Alphaproteobacteria</taxon>
        <taxon>Rhodobacterales</taxon>
        <taxon>Roseobacteraceae</taxon>
        <taxon>Actibacterium</taxon>
    </lineage>
</organism>
<sequence length="632" mass="72625">MSAPTYLYVQPNRIYYRRRIPTLSTYKSPLMVSLGTKNKNQALIWSLSLTKEFETVLNSFAFIHDPIPDALVHKFMQRRLKQFVDDLKRQSRMAWFTGRKHSFSECDRSALQHALKTLIKFGPHHPFPVDAIDPEWSPTELSRVMEIFDQEARKLKSPGMMDHLVREFKDATDYAPRSAEHDAQIMQAYLKSMLAAAQPEQEARQPRLELTEECNAPDVSEQPSTVVANEPAPLLTSGVNLITSELTTRLLNDQFEAAKACKEDLDRSTEKDPFGVDFAGVCERSIKHAQVNGTMDNKTANARRSKIKLFCLLTGVQMVTEVEQYHLRIFKRRLAEVHKNFMRSPTHLDFTWSDIQELANASADDDLGRAPKTFNTYLEQVSAILSYAQGIEDTSINGKINTRKLRKTETKRGRSKRAAFKENELKELFKHPVWQGCRNENRRHDAGDVIHKDGLYYVPMIVAYTGGRMEEIAGLTVDSIVKVNGSYGLDIRPHAERRLKNLQSERLVPMHEHLVTQGLIEHRNHMRSKGETLLFPELRPKSEKKKFISALRYNWEKLRSQQLDGNPKGLDGHSLRHSFNQFLKNQKDVKKEVRLDILGHAGEDLNEEIYGDEEGMPFEMKKAAIDLQPRLF</sequence>
<dbReference type="EMBL" id="FXYE01000001">
    <property type="protein sequence ID" value="SMX34638.1"/>
    <property type="molecule type" value="Genomic_DNA"/>
</dbReference>
<dbReference type="GO" id="GO:0003677">
    <property type="term" value="F:DNA binding"/>
    <property type="evidence" value="ECO:0007669"/>
    <property type="project" value="InterPro"/>
</dbReference>
<protein>
    <recommendedName>
        <fullName evidence="4">Tyr recombinase domain-containing protein</fullName>
    </recommendedName>
</protein>
<dbReference type="InterPro" id="IPR011010">
    <property type="entry name" value="DNA_brk_join_enz"/>
</dbReference>